<evidence type="ECO:0000313" key="1">
    <source>
        <dbReference type="EMBL" id="AFP65656.1"/>
    </source>
</evidence>
<dbReference type="SMR" id="J7G6I0"/>
<geneLocation type="nucleomorph" evidence="1"/>
<keyword evidence="1" id="KW-0542">Nucleomorph</keyword>
<dbReference type="Proteomes" id="UP000243348">
    <property type="component" value="Nucleomorph 3"/>
</dbReference>
<dbReference type="EMBL" id="CP003682">
    <property type="protein sequence ID" value="AFP65656.1"/>
    <property type="molecule type" value="Genomic_DNA"/>
</dbReference>
<organism evidence="1 2">
    <name type="scientific">Chroomonas mesostigmatica CCMP1168</name>
    <dbReference type="NCBI Taxonomy" id="1195612"/>
    <lineage>
        <taxon>Eukaryota</taxon>
        <taxon>Cryptophyceae</taxon>
        <taxon>Pyrenomonadales</taxon>
        <taxon>Chroomonadaceae</taxon>
        <taxon>Chroomonas</taxon>
    </lineage>
</organism>
<gene>
    <name evidence="1" type="ORF">CMESO_512</name>
</gene>
<reference evidence="1 2" key="1">
    <citation type="journal article" date="2012" name="Genome Biol. Evol.">
        <title>Nucleomorph genome sequence of the cryptophyte alga Chroomonas mesostigmatica CCMP1168 reveals lineage-specific gene loss and genome complexity.</title>
        <authorList>
            <person name="Moore C.E."/>
            <person name="Curtis B."/>
            <person name="Mills T."/>
            <person name="Tanifuji G."/>
            <person name="Archibald J.M."/>
        </authorList>
    </citation>
    <scope>NUCLEOTIDE SEQUENCE [LARGE SCALE GENOMIC DNA]</scope>
    <source>
        <strain evidence="1 2">CCMP1168</strain>
    </source>
</reference>
<name>J7G6I0_9CRYP</name>
<evidence type="ECO:0000313" key="2">
    <source>
        <dbReference type="Proteomes" id="UP000243348"/>
    </source>
</evidence>
<proteinExistence type="predicted"/>
<protein>
    <submittedName>
        <fullName evidence="1">Uncharacterized protein</fullName>
    </submittedName>
</protein>
<accession>J7G6I0</accession>
<sequence>MGQRLEENVSKKNKMTGKHGKFLIFYQKIIFKISNLKRSLFFLKNKPFKKYCEIFLGKKLFNLGLLVDPNLVFDKKITIKNFLNRRLFVLALKKKFGKNYKDVKFLCKKKRLFLNSSPILKTEIMSLLSRKMESRLSFEN</sequence>
<dbReference type="AlphaFoldDB" id="J7G6I0"/>